<keyword evidence="3" id="KW-0560">Oxidoreductase</keyword>
<dbReference type="GO" id="GO:0045329">
    <property type="term" value="P:carnitine biosynthetic process"/>
    <property type="evidence" value="ECO:0007669"/>
    <property type="project" value="TreeGrafter"/>
</dbReference>
<sequence>MPDRLIENEGRVLRVNGQRFHAVWLADNAPSSQRTPALAAPLNNIRLLTANLVGDSVALTFAPDSTPLSFSLKWLKDHAYDTPKERSEGHMPAGSTPWGSTIKAAMPTAPFPTLKAYEATQLSWLDAIRSYGLAKVTETAGPVHEIIEIFTPAECAVTSNGNDSRAPELSLEIITCAKDEEESTVHLSDGFACAIRLKNEDPEGFAALAHHSASFVFADQTGRPFTARAPLVSLLPEGTIAAIHFAPQSAAPLTDVPFEQMEVYYRAYRHFSELVDSPEMQISVTLKEGEALVIENTRILRGTTDSHTAQRTFADRNSLLASLTALETTP</sequence>
<comment type="cofactor">
    <cofactor evidence="2">
        <name>L-ascorbate</name>
        <dbReference type="ChEBI" id="CHEBI:38290"/>
    </cofactor>
</comment>
<evidence type="ECO:0000259" key="4">
    <source>
        <dbReference type="Pfam" id="PF02668"/>
    </source>
</evidence>
<dbReference type="AlphaFoldDB" id="A0A1H3HYZ5"/>
<dbReference type="GeneID" id="78123543"/>
<evidence type="ECO:0000313" key="5">
    <source>
        <dbReference type="EMBL" id="SDY20691.1"/>
    </source>
</evidence>
<organism evidence="5 6">
    <name type="scientific">Lentibacter algarum</name>
    <dbReference type="NCBI Taxonomy" id="576131"/>
    <lineage>
        <taxon>Bacteria</taxon>
        <taxon>Pseudomonadati</taxon>
        <taxon>Pseudomonadota</taxon>
        <taxon>Alphaproteobacteria</taxon>
        <taxon>Rhodobacterales</taxon>
        <taxon>Roseobacteraceae</taxon>
        <taxon>Lentibacter</taxon>
    </lineage>
</organism>
<dbReference type="InterPro" id="IPR050411">
    <property type="entry name" value="AlphaKG_dependent_hydroxylases"/>
</dbReference>
<dbReference type="GO" id="GO:0016706">
    <property type="term" value="F:2-oxoglutarate-dependent dioxygenase activity"/>
    <property type="evidence" value="ECO:0007669"/>
    <property type="project" value="UniProtKB-ARBA"/>
</dbReference>
<proteinExistence type="predicted"/>
<dbReference type="Gene3D" id="3.60.130.10">
    <property type="entry name" value="Clavaminate synthase-like"/>
    <property type="match status" value="1"/>
</dbReference>
<dbReference type="InterPro" id="IPR042098">
    <property type="entry name" value="TauD-like_sf"/>
</dbReference>
<feature type="domain" description="TauD/TfdA-like" evidence="4">
    <location>
        <begin position="187"/>
        <end position="306"/>
    </location>
</feature>
<accession>A0A1H3HYZ5</accession>
<dbReference type="OrthoDB" id="979809at2"/>
<dbReference type="PANTHER" id="PTHR10696">
    <property type="entry name" value="GAMMA-BUTYROBETAINE HYDROXYLASE-RELATED"/>
    <property type="match status" value="1"/>
</dbReference>
<gene>
    <name evidence="5" type="ORF">SAMN05444486_101751</name>
</gene>
<dbReference type="Proteomes" id="UP000199026">
    <property type="component" value="Unassembled WGS sequence"/>
</dbReference>
<reference evidence="5 6" key="1">
    <citation type="submission" date="2016-10" db="EMBL/GenBank/DDBJ databases">
        <authorList>
            <person name="de Groot N.N."/>
        </authorList>
    </citation>
    <scope>NUCLEOTIDE SEQUENCE [LARGE SCALE GENOMIC DNA]</scope>
    <source>
        <strain evidence="5 6">DSM 24677</strain>
    </source>
</reference>
<dbReference type="PANTHER" id="PTHR10696:SF51">
    <property type="entry name" value="TRIMETHYLLYSINE DIOXYGENASE, MITOCHONDRIAL"/>
    <property type="match status" value="1"/>
</dbReference>
<dbReference type="SUPFAM" id="SSF51197">
    <property type="entry name" value="Clavaminate synthase-like"/>
    <property type="match status" value="1"/>
</dbReference>
<evidence type="ECO:0000256" key="1">
    <source>
        <dbReference type="ARBA" id="ARBA00001954"/>
    </source>
</evidence>
<dbReference type="STRING" id="576131.SAMN05444486_101751"/>
<evidence type="ECO:0000313" key="6">
    <source>
        <dbReference type="Proteomes" id="UP000199026"/>
    </source>
</evidence>
<evidence type="ECO:0000256" key="3">
    <source>
        <dbReference type="ARBA" id="ARBA00023002"/>
    </source>
</evidence>
<name>A0A1H3HYZ5_9RHOB</name>
<dbReference type="InterPro" id="IPR003819">
    <property type="entry name" value="TauD/TfdA-like"/>
</dbReference>
<protein>
    <submittedName>
        <fullName evidence="5">Gamma-butyrobetaine dioxygenase</fullName>
    </submittedName>
</protein>
<dbReference type="Pfam" id="PF02668">
    <property type="entry name" value="TauD"/>
    <property type="match status" value="1"/>
</dbReference>
<comment type="cofactor">
    <cofactor evidence="1">
        <name>Fe(2+)</name>
        <dbReference type="ChEBI" id="CHEBI:29033"/>
    </cofactor>
</comment>
<dbReference type="EMBL" id="FNPR01000001">
    <property type="protein sequence ID" value="SDY20691.1"/>
    <property type="molecule type" value="Genomic_DNA"/>
</dbReference>
<keyword evidence="5" id="KW-0223">Dioxygenase</keyword>
<evidence type="ECO:0000256" key="2">
    <source>
        <dbReference type="ARBA" id="ARBA00001961"/>
    </source>
</evidence>
<keyword evidence="6" id="KW-1185">Reference proteome</keyword>
<dbReference type="RefSeq" id="WP_089887941.1">
    <property type="nucleotide sequence ID" value="NZ_CALJFH010000017.1"/>
</dbReference>